<dbReference type="AlphaFoldDB" id="M5EY30"/>
<comment type="caution">
    <text evidence="2">The sequence shown here is derived from an EMBL/GenBank/DDBJ whole genome shotgun (WGS) entry which is preliminary data.</text>
</comment>
<evidence type="ECO:0000313" key="2">
    <source>
        <dbReference type="EMBL" id="CCV08845.1"/>
    </source>
</evidence>
<dbReference type="InterPro" id="IPR009780">
    <property type="entry name" value="DUF1344"/>
</dbReference>
<feature type="chain" id="PRO_5004066477" description="DUF1344 domain-containing protein" evidence="1">
    <location>
        <begin position="23"/>
        <end position="86"/>
    </location>
</feature>
<dbReference type="EMBL" id="CAUM01000149">
    <property type="protein sequence ID" value="CCV08845.1"/>
    <property type="molecule type" value="Genomic_DNA"/>
</dbReference>
<accession>M5EY30</accession>
<dbReference type="Pfam" id="PF07076">
    <property type="entry name" value="DUF1344"/>
    <property type="match status" value="1"/>
</dbReference>
<evidence type="ECO:0000256" key="1">
    <source>
        <dbReference type="SAM" id="SignalP"/>
    </source>
</evidence>
<keyword evidence="3" id="KW-1185">Reference proteome</keyword>
<keyword evidence="1" id="KW-0732">Signal</keyword>
<proteinExistence type="predicted"/>
<evidence type="ECO:0008006" key="4">
    <source>
        <dbReference type="Google" id="ProtNLM"/>
    </source>
</evidence>
<protein>
    <recommendedName>
        <fullName evidence="4">DUF1344 domain-containing protein</fullName>
    </recommendedName>
</protein>
<organism evidence="2 3">
    <name type="scientific">Mesorhizobium metallidurans STM 2683</name>
    <dbReference type="NCBI Taxonomy" id="1297569"/>
    <lineage>
        <taxon>Bacteria</taxon>
        <taxon>Pseudomonadati</taxon>
        <taxon>Pseudomonadota</taxon>
        <taxon>Alphaproteobacteria</taxon>
        <taxon>Hyphomicrobiales</taxon>
        <taxon>Phyllobacteriaceae</taxon>
        <taxon>Mesorhizobium</taxon>
    </lineage>
</organism>
<reference evidence="2 3" key="1">
    <citation type="submission" date="2013-02" db="EMBL/GenBank/DDBJ databases">
        <authorList>
            <person name="Genoscope - CEA"/>
        </authorList>
    </citation>
    <scope>NUCLEOTIDE SEQUENCE [LARGE SCALE GENOMIC DNA]</scope>
    <source>
        <strain evidence="2 3">STM 2683</strain>
    </source>
</reference>
<gene>
    <name evidence="2" type="ORF">MESS2_790137</name>
</gene>
<dbReference type="RefSeq" id="WP_008877708.1">
    <property type="nucleotide sequence ID" value="NZ_CAUM01000149.1"/>
</dbReference>
<dbReference type="eggNOG" id="ENOG5031D01">
    <property type="taxonomic scope" value="Bacteria"/>
</dbReference>
<sequence length="86" mass="8849">MRKLIMTAAAAAVLASGGAALAAVKHTTGTVKTYDGTAMSLVLDDGSTFTLPKAFKDPGLKAGEKVRVSWDMSGKNKIAVAVKIVK</sequence>
<dbReference type="OrthoDB" id="7868674at2"/>
<name>M5EY30_9HYPH</name>
<dbReference type="Proteomes" id="UP000012062">
    <property type="component" value="Unassembled WGS sequence"/>
</dbReference>
<feature type="signal peptide" evidence="1">
    <location>
        <begin position="1"/>
        <end position="22"/>
    </location>
</feature>
<dbReference type="STRING" id="1297569.MESS2_790137"/>
<evidence type="ECO:0000313" key="3">
    <source>
        <dbReference type="Proteomes" id="UP000012062"/>
    </source>
</evidence>